<dbReference type="STRING" id="1801725.A3J00_00875"/>
<name>A0A1G2EWL6_9BACT</name>
<sequence length="327" mass="36925">MDSDLIKRRSLLKIALDKGKGSFNLNLQYILNALWRVVDENGTVDQPKDFLSRNVSSPMKYIDALADARCLEIIATGGKKRAVTSVKLLEKSLSAGFARKAKEAWKPAPVVLPKPAMVVSVFEENIPEENKEPEPIVIFMDVPNLVNKGDLGMFLSGVLWSRLIKIIAGPRKVEDVFAYVSIPDDVRNHEVPEWLPAVKMAGAGIKIIWREGYEKRGGGDYRKRDIDSMMNYDLGIFPRSPIDSKRIYKNVKTIVLVTADSDFSRAIRDFIAIKKISVEVFCWKEDISPRSSLRKYASRVVFLNEFCEDFLPALSRVKELSRATKIS</sequence>
<feature type="domain" description="NYN" evidence="1">
    <location>
        <begin position="136"/>
        <end position="303"/>
    </location>
</feature>
<organism evidence="2 3">
    <name type="scientific">Candidatus Niyogibacteria bacterium RIFCSPLOWO2_02_FULL_45_13</name>
    <dbReference type="NCBI Taxonomy" id="1801725"/>
    <lineage>
        <taxon>Bacteria</taxon>
        <taxon>Candidatus Niyogiibacteriota</taxon>
    </lineage>
</organism>
<evidence type="ECO:0000313" key="2">
    <source>
        <dbReference type="EMBL" id="OGZ30204.1"/>
    </source>
</evidence>
<evidence type="ECO:0000259" key="1">
    <source>
        <dbReference type="Pfam" id="PF01936"/>
    </source>
</evidence>
<accession>A0A1G2EWL6</accession>
<proteinExistence type="predicted"/>
<dbReference type="EMBL" id="MHMR01000026">
    <property type="protein sequence ID" value="OGZ30204.1"/>
    <property type="molecule type" value="Genomic_DNA"/>
</dbReference>
<evidence type="ECO:0000313" key="3">
    <source>
        <dbReference type="Proteomes" id="UP000178428"/>
    </source>
</evidence>
<dbReference type="Gene3D" id="3.40.50.1010">
    <property type="entry name" value="5'-nuclease"/>
    <property type="match status" value="1"/>
</dbReference>
<dbReference type="AlphaFoldDB" id="A0A1G2EWL6"/>
<protein>
    <recommendedName>
        <fullName evidence="1">NYN domain-containing protein</fullName>
    </recommendedName>
</protein>
<comment type="caution">
    <text evidence="2">The sequence shown here is derived from an EMBL/GenBank/DDBJ whole genome shotgun (WGS) entry which is preliminary data.</text>
</comment>
<dbReference type="Pfam" id="PF01936">
    <property type="entry name" value="NYN"/>
    <property type="match status" value="1"/>
</dbReference>
<gene>
    <name evidence="2" type="ORF">A3J00_00875</name>
</gene>
<dbReference type="GO" id="GO:0004540">
    <property type="term" value="F:RNA nuclease activity"/>
    <property type="evidence" value="ECO:0007669"/>
    <property type="project" value="InterPro"/>
</dbReference>
<dbReference type="Proteomes" id="UP000178428">
    <property type="component" value="Unassembled WGS sequence"/>
</dbReference>
<reference evidence="2 3" key="1">
    <citation type="journal article" date="2016" name="Nat. Commun.">
        <title>Thousands of microbial genomes shed light on interconnected biogeochemical processes in an aquifer system.</title>
        <authorList>
            <person name="Anantharaman K."/>
            <person name="Brown C.T."/>
            <person name="Hug L.A."/>
            <person name="Sharon I."/>
            <person name="Castelle C.J."/>
            <person name="Probst A.J."/>
            <person name="Thomas B.C."/>
            <person name="Singh A."/>
            <person name="Wilkins M.J."/>
            <person name="Karaoz U."/>
            <person name="Brodie E.L."/>
            <person name="Williams K.H."/>
            <person name="Hubbard S.S."/>
            <person name="Banfield J.F."/>
        </authorList>
    </citation>
    <scope>NUCLEOTIDE SEQUENCE [LARGE SCALE GENOMIC DNA]</scope>
</reference>
<dbReference type="InterPro" id="IPR021139">
    <property type="entry name" value="NYN"/>
</dbReference>